<dbReference type="InterPro" id="IPR011004">
    <property type="entry name" value="Trimer_LpxA-like_sf"/>
</dbReference>
<proteinExistence type="inferred from homology"/>
<keyword evidence="4" id="KW-1185">Reference proteome</keyword>
<dbReference type="GO" id="GO:0031470">
    <property type="term" value="C:carboxysome"/>
    <property type="evidence" value="ECO:0007669"/>
    <property type="project" value="UniProtKB-ARBA"/>
</dbReference>
<protein>
    <submittedName>
        <fullName evidence="3">WcaF, putative colanic acid biosynthesis acetyltransferase WcaF</fullName>
    </submittedName>
</protein>
<dbReference type="PANTHER" id="PTHR23416">
    <property type="entry name" value="SIALIC ACID SYNTHASE-RELATED"/>
    <property type="match status" value="1"/>
</dbReference>
<dbReference type="PANTHER" id="PTHR23416:SF23">
    <property type="entry name" value="ACETYLTRANSFERASE C18B11.09C-RELATED"/>
    <property type="match status" value="1"/>
</dbReference>
<evidence type="ECO:0000256" key="2">
    <source>
        <dbReference type="ARBA" id="ARBA00022679"/>
    </source>
</evidence>
<dbReference type="InterPro" id="IPR051159">
    <property type="entry name" value="Hexapeptide_acetyltransf"/>
</dbReference>
<dbReference type="GO" id="GO:0005829">
    <property type="term" value="C:cytosol"/>
    <property type="evidence" value="ECO:0007669"/>
    <property type="project" value="TreeGrafter"/>
</dbReference>
<dbReference type="GO" id="GO:0043886">
    <property type="term" value="F:structural constituent of carboxysome shell"/>
    <property type="evidence" value="ECO:0007669"/>
    <property type="project" value="UniProtKB-ARBA"/>
</dbReference>
<dbReference type="GO" id="GO:0008374">
    <property type="term" value="F:O-acyltransferase activity"/>
    <property type="evidence" value="ECO:0007669"/>
    <property type="project" value="TreeGrafter"/>
</dbReference>
<dbReference type="Proteomes" id="UP000326678">
    <property type="component" value="Chromosome Gxm2"/>
</dbReference>
<evidence type="ECO:0000313" key="3">
    <source>
        <dbReference type="EMBL" id="QFS50324.1"/>
    </source>
</evidence>
<accession>A0A5P8WCG4</accession>
<evidence type="ECO:0000313" key="4">
    <source>
        <dbReference type="Proteomes" id="UP000326678"/>
    </source>
</evidence>
<evidence type="ECO:0000256" key="1">
    <source>
        <dbReference type="ARBA" id="ARBA00007274"/>
    </source>
</evidence>
<dbReference type="RefSeq" id="WP_152591379.1">
    <property type="nucleotide sequence ID" value="NZ_CP045227.1"/>
</dbReference>
<gene>
    <name evidence="3" type="ORF">GXM_07818</name>
</gene>
<dbReference type="KEGG" id="nsh:GXM_07818"/>
<reference evidence="3 4" key="1">
    <citation type="submission" date="2019-10" db="EMBL/GenBank/DDBJ databases">
        <title>Genomic and transcriptomic insights into the perfect genentic adaptation of a filamentous nitrogen-fixing cyanobacterium to rice fields.</title>
        <authorList>
            <person name="Chen Z."/>
        </authorList>
    </citation>
    <scope>NUCLEOTIDE SEQUENCE [LARGE SCALE GENOMIC DNA]</scope>
    <source>
        <strain evidence="3">CCNUC1</strain>
    </source>
</reference>
<name>A0A5P8WCG4_9NOSO</name>
<dbReference type="CDD" id="cd05825">
    <property type="entry name" value="LbH_wcaF_like"/>
    <property type="match status" value="1"/>
</dbReference>
<dbReference type="NCBIfam" id="NF007797">
    <property type="entry name" value="PRK10502.1"/>
    <property type="match status" value="1"/>
</dbReference>
<dbReference type="EMBL" id="CP045227">
    <property type="protein sequence ID" value="QFS50324.1"/>
    <property type="molecule type" value="Genomic_DNA"/>
</dbReference>
<organism evidence="3 4">
    <name type="scientific">Nostoc sphaeroides CCNUC1</name>
    <dbReference type="NCBI Taxonomy" id="2653204"/>
    <lineage>
        <taxon>Bacteria</taxon>
        <taxon>Bacillati</taxon>
        <taxon>Cyanobacteriota</taxon>
        <taxon>Cyanophyceae</taxon>
        <taxon>Nostocales</taxon>
        <taxon>Nostocaceae</taxon>
        <taxon>Nostoc</taxon>
    </lineage>
</organism>
<keyword evidence="2 3" id="KW-0808">Transferase</keyword>
<sequence>MHLNQYTVGNYTPGAPYWKQLLWYFVGSRLVESYWLPFSALKIWILRIFGAKIGQGVRIKPGVRVKFPWRLNIGDFVWIGENVWIDNVARVTIKSHVCLSQGVYLCTGNHDWNHPDFKLIDAPIDIQESSWIAAKSVIGPGVTVGRGAILTLGGVTGKSLEPMTIYAGNPAQPIKQRKL</sequence>
<dbReference type="SUPFAM" id="SSF51161">
    <property type="entry name" value="Trimeric LpxA-like enzymes"/>
    <property type="match status" value="1"/>
</dbReference>
<dbReference type="AlphaFoldDB" id="A0A5P8WCG4"/>
<comment type="similarity">
    <text evidence="1">Belongs to the transferase hexapeptide repeat family.</text>
</comment>
<dbReference type="Gene3D" id="2.160.10.10">
    <property type="entry name" value="Hexapeptide repeat proteins"/>
    <property type="match status" value="1"/>
</dbReference>